<evidence type="ECO:0000256" key="10">
    <source>
        <dbReference type="ARBA" id="ARBA00047979"/>
    </source>
</evidence>
<dbReference type="Proteomes" id="UP000035682">
    <property type="component" value="Unplaced"/>
</dbReference>
<dbReference type="InterPro" id="IPR005027">
    <property type="entry name" value="Glyco_trans_43"/>
</dbReference>
<dbReference type="GO" id="GO:0005975">
    <property type="term" value="P:carbohydrate metabolic process"/>
    <property type="evidence" value="ECO:0007669"/>
    <property type="project" value="TreeGrafter"/>
</dbReference>
<dbReference type="PANTHER" id="PTHR10896">
    <property type="entry name" value="GALACTOSYLGALACTOSYLXYLOSYLPROTEIN 3-BETA-GLUCURONOSYLTRANSFERASE BETA-1,3-GLUCURONYLTRANSFERASE"/>
    <property type="match status" value="1"/>
</dbReference>
<organism evidence="15">
    <name type="scientific">Strongyloides ratti</name>
    <name type="common">Parasitic roundworm</name>
    <dbReference type="NCBI Taxonomy" id="34506"/>
    <lineage>
        <taxon>Eukaryota</taxon>
        <taxon>Metazoa</taxon>
        <taxon>Ecdysozoa</taxon>
        <taxon>Nematoda</taxon>
        <taxon>Chromadorea</taxon>
        <taxon>Rhabditida</taxon>
        <taxon>Tylenchina</taxon>
        <taxon>Panagrolaimomorpha</taxon>
        <taxon>Strongyloidoidea</taxon>
        <taxon>Strongyloididae</taxon>
        <taxon>Strongyloides</taxon>
    </lineage>
</organism>
<dbReference type="WormBase" id="SRAE_2000248700">
    <property type="protein sequence ID" value="SRP12157"/>
    <property type="gene ID" value="WBGene00262697"/>
</dbReference>
<dbReference type="WBParaSite" id="SRAE_2000248700.1">
    <property type="protein sequence ID" value="SRAE_2000248700.1"/>
    <property type="gene ID" value="WBGene00262697"/>
</dbReference>
<keyword evidence="7" id="KW-1133">Transmembrane helix</keyword>
<dbReference type="STRING" id="34506.A0A090LJX0"/>
<evidence type="ECO:0000313" key="15">
    <source>
        <dbReference type="EMBL" id="CEF67825.1"/>
    </source>
</evidence>
<comment type="similarity">
    <text evidence="2 14">Belongs to the glycosyltransferase 43 family.</text>
</comment>
<proteinExistence type="inferred from homology"/>
<feature type="site" description="Interaction with galactose moiety of substrate glycoprotein" evidence="13">
    <location>
        <position position="164"/>
    </location>
</feature>
<accession>A0A090LJX0</accession>
<evidence type="ECO:0000313" key="17">
    <source>
        <dbReference type="WBParaSite" id="SRAE_2000248700.1"/>
    </source>
</evidence>
<keyword evidence="12 14" id="KW-0479">Metal-binding</keyword>
<evidence type="ECO:0000256" key="12">
    <source>
        <dbReference type="PIRSR" id="PIRSR605027-3"/>
    </source>
</evidence>
<comment type="subcellular location">
    <subcellularLocation>
        <location evidence="14">Golgi apparatus membrane</location>
        <topology evidence="14">Single-pass type II membrane protein</topology>
    </subcellularLocation>
    <subcellularLocation>
        <location evidence="1">Membrane</location>
        <topology evidence="1">Single-pass type II membrane protein</topology>
    </subcellularLocation>
</comment>
<evidence type="ECO:0000256" key="2">
    <source>
        <dbReference type="ARBA" id="ARBA00007706"/>
    </source>
</evidence>
<dbReference type="Gene3D" id="3.90.550.10">
    <property type="entry name" value="Spore Coat Polysaccharide Biosynthesis Protein SpsA, Chain A"/>
    <property type="match status" value="1"/>
</dbReference>
<evidence type="ECO:0000256" key="8">
    <source>
        <dbReference type="ARBA" id="ARBA00023136"/>
    </source>
</evidence>
<evidence type="ECO:0000256" key="1">
    <source>
        <dbReference type="ARBA" id="ARBA00004606"/>
    </source>
</evidence>
<evidence type="ECO:0000256" key="5">
    <source>
        <dbReference type="ARBA" id="ARBA00022692"/>
    </source>
</evidence>
<dbReference type="Pfam" id="PF03360">
    <property type="entry name" value="Glyco_transf_43"/>
    <property type="match status" value="1"/>
</dbReference>
<evidence type="ECO:0000256" key="6">
    <source>
        <dbReference type="ARBA" id="ARBA00022968"/>
    </source>
</evidence>
<reference evidence="17" key="2">
    <citation type="submission" date="2020-12" db="UniProtKB">
        <authorList>
            <consortium name="WormBaseParasite"/>
        </authorList>
    </citation>
    <scope>IDENTIFICATION</scope>
</reference>
<keyword evidence="8" id="KW-0472">Membrane</keyword>
<dbReference type="GO" id="GO:0015018">
    <property type="term" value="F:galactosylgalactosylxylosylprotein 3-beta-glucuronosyltransferase activity"/>
    <property type="evidence" value="ECO:0007669"/>
    <property type="project" value="UniProtKB-UniRule"/>
</dbReference>
<evidence type="ECO:0000256" key="9">
    <source>
        <dbReference type="ARBA" id="ARBA00023180"/>
    </source>
</evidence>
<evidence type="ECO:0000313" key="16">
    <source>
        <dbReference type="Proteomes" id="UP000035682"/>
    </source>
</evidence>
<evidence type="ECO:0000256" key="11">
    <source>
        <dbReference type="PIRSR" id="PIRSR605027-1"/>
    </source>
</evidence>
<keyword evidence="16" id="KW-1185">Reference proteome</keyword>
<evidence type="ECO:0000256" key="7">
    <source>
        <dbReference type="ARBA" id="ARBA00022989"/>
    </source>
</evidence>
<keyword evidence="14" id="KW-0333">Golgi apparatus</keyword>
<protein>
    <recommendedName>
        <fullName evidence="3 14">Galactosylgalactosylxylosylprotein 3-beta-glucuronosyltransferase</fullName>
        <ecNumber evidence="3 14">2.4.1.135</ecNumber>
    </recommendedName>
</protein>
<dbReference type="SUPFAM" id="SSF53448">
    <property type="entry name" value="Nucleotide-diphospho-sugar transferases"/>
    <property type="match status" value="1"/>
</dbReference>
<dbReference type="InterPro" id="IPR029044">
    <property type="entry name" value="Nucleotide-diphossugar_trans"/>
</dbReference>
<keyword evidence="5" id="KW-0812">Transmembrane</keyword>
<dbReference type="GO" id="GO:0046872">
    <property type="term" value="F:metal ion binding"/>
    <property type="evidence" value="ECO:0007669"/>
    <property type="project" value="UniProtKB-KW"/>
</dbReference>
<comment type="pathway">
    <text evidence="14">Protein modification; protein glycosylation.</text>
</comment>
<evidence type="ECO:0000256" key="13">
    <source>
        <dbReference type="PIRSR" id="PIRSR605027-4"/>
    </source>
</evidence>
<dbReference type="GeneID" id="36380190"/>
<sequence>MEFLSKLNIVLLYFFQFLLFVNTSKLQNKIIIITPTYRRITRYPDFIRLANTLQHLSEIHWIVVEDGHKKSSGVERILNNSNIPYTYIAHKTPSGMPRRGWWQRDKALDLLISSKSHFVKSNQKGIVYFADDDNTYDLRLFNKYIRNVKKIGVWAVAFSSSPIETPIVKNGKVVGFKSYYAPERKFAMDMASFAICLDVFLTKPEVRFTMDPKQYSQSPEPILLTGLGIERDDLEPFGYNTKIKEVFVYHTKTKNPIPSFGKRKNHTNFGFDIEFP</sequence>
<dbReference type="CTD" id="36380190"/>
<reference evidence="15 16" key="1">
    <citation type="submission" date="2014-09" db="EMBL/GenBank/DDBJ databases">
        <authorList>
            <person name="Martin A.A."/>
        </authorList>
    </citation>
    <scope>NUCLEOTIDE SEQUENCE</scope>
    <source>
        <strain evidence="16">ED321</strain>
        <strain evidence="15">ED321 Heterogonic</strain>
    </source>
</reference>
<dbReference type="PANTHER" id="PTHR10896:SF30">
    <property type="entry name" value="GALACTOSYLGALACTOSYLXYLOSYLPROTEIN 3-BETA-GLUCURONOSYLTRANSFERASE"/>
    <property type="match status" value="1"/>
</dbReference>
<name>A0A090LJX0_STRRB</name>
<dbReference type="RefSeq" id="XP_024507025.1">
    <property type="nucleotide sequence ID" value="XM_024653560.1"/>
</dbReference>
<evidence type="ECO:0000313" key="18">
    <source>
        <dbReference type="WormBase" id="SRAE_2000248700"/>
    </source>
</evidence>
<dbReference type="EMBL" id="LN609529">
    <property type="protein sequence ID" value="CEF67825.1"/>
    <property type="molecule type" value="Genomic_DNA"/>
</dbReference>
<dbReference type="UniPathway" id="UPA00378"/>
<dbReference type="GO" id="GO:0050650">
    <property type="term" value="P:chondroitin sulfate proteoglycan biosynthetic process"/>
    <property type="evidence" value="ECO:0007669"/>
    <property type="project" value="TreeGrafter"/>
</dbReference>
<feature type="active site" description="Proton donor/acceptor" evidence="11">
    <location>
        <position position="220"/>
    </location>
</feature>
<evidence type="ECO:0000256" key="4">
    <source>
        <dbReference type="ARBA" id="ARBA00022679"/>
    </source>
</evidence>
<dbReference type="AlphaFoldDB" id="A0A090LJX0"/>
<keyword evidence="12 14" id="KW-0464">Manganese</keyword>
<keyword evidence="6 14" id="KW-0735">Signal-anchor</keyword>
<dbReference type="GO" id="GO:0000139">
    <property type="term" value="C:Golgi membrane"/>
    <property type="evidence" value="ECO:0007669"/>
    <property type="project" value="UniProtKB-SubCell"/>
</dbReference>
<evidence type="ECO:0000256" key="3">
    <source>
        <dbReference type="ARBA" id="ARBA00012641"/>
    </source>
</evidence>
<evidence type="ECO:0000256" key="14">
    <source>
        <dbReference type="RuleBase" id="RU363127"/>
    </source>
</evidence>
<comment type="catalytic activity">
    <reaction evidence="10 14">
        <text>3-O-(beta-D-galactosyl-(1-&gt;3)-beta-D-galactosyl-(1-&gt;4)-beta-D-xylosyl)-L-seryl-[protein] + UDP-alpha-D-glucuronate = 3-O-(beta-D-GlcA-(1-&gt;3)-beta-D-Gal-(1-&gt;3)-beta-D-Gal-(1-&gt;4)-beta-D-Xyl)-L-seryl-[protein] + UDP + H(+)</text>
        <dbReference type="Rhea" id="RHEA:24168"/>
        <dbReference type="Rhea" id="RHEA-COMP:12571"/>
        <dbReference type="Rhea" id="RHEA-COMP:12573"/>
        <dbReference type="ChEBI" id="CHEBI:15378"/>
        <dbReference type="ChEBI" id="CHEBI:58052"/>
        <dbReference type="ChEBI" id="CHEBI:58223"/>
        <dbReference type="ChEBI" id="CHEBI:132090"/>
        <dbReference type="ChEBI" id="CHEBI:132093"/>
        <dbReference type="EC" id="2.4.1.135"/>
    </reaction>
</comment>
<gene>
    <name evidence="15 17 18" type="ORF">SRAE_2000248700</name>
</gene>
<dbReference type="EC" id="2.4.1.135" evidence="3 14"/>
<dbReference type="OMA" id="GWNVIWH"/>
<comment type="cofactor">
    <cofactor evidence="12 14">
        <name>Mn(2+)</name>
        <dbReference type="ChEBI" id="CHEBI:29035"/>
    </cofactor>
</comment>
<keyword evidence="9" id="KW-0325">Glycoprotein</keyword>
<keyword evidence="4 14" id="KW-0808">Transferase</keyword>
<feature type="binding site" evidence="12">
    <location>
        <position position="133"/>
    </location>
    <ligand>
        <name>Mn(2+)</name>
        <dbReference type="ChEBI" id="CHEBI:29035"/>
    </ligand>
</feature>
<dbReference type="OrthoDB" id="675023at2759"/>